<comment type="caution">
    <text evidence="1">The sequence shown here is derived from an EMBL/GenBank/DDBJ whole genome shotgun (WGS) entry which is preliminary data.</text>
</comment>
<keyword evidence="2" id="KW-1185">Reference proteome</keyword>
<evidence type="ECO:0000313" key="1">
    <source>
        <dbReference type="EMBL" id="KAF9684156.1"/>
    </source>
</evidence>
<accession>A0A835N2T9</accession>
<name>A0A835N2T9_9ROSI</name>
<sequence length="116" mass="13493">MDQLHNHYVWHNGLLNYKGQIVVPVDSTLHVKLHQDWQPLMCIVHLQKIRITILLAKDALHQELYGVPENLVQDIGTYRSPPTTTYYLPSMGGHHNRFNYEITHLTGQRYHHGSCS</sequence>
<dbReference type="AlphaFoldDB" id="A0A835N2T9"/>
<reference evidence="1 2" key="1">
    <citation type="submission" date="2020-10" db="EMBL/GenBank/DDBJ databases">
        <title>Plant Genome Project.</title>
        <authorList>
            <person name="Zhang R.-G."/>
        </authorList>
    </citation>
    <scope>NUCLEOTIDE SEQUENCE [LARGE SCALE GENOMIC DNA]</scope>
    <source>
        <strain evidence="1">FAFU-HL-1</strain>
        <tissue evidence="1">Leaf</tissue>
    </source>
</reference>
<dbReference type="EMBL" id="JADGMS010000004">
    <property type="protein sequence ID" value="KAF9684156.1"/>
    <property type="molecule type" value="Genomic_DNA"/>
</dbReference>
<dbReference type="Proteomes" id="UP000657918">
    <property type="component" value="Chromosome 4"/>
</dbReference>
<protein>
    <submittedName>
        <fullName evidence="1">Uncharacterized protein</fullName>
    </submittedName>
</protein>
<proteinExistence type="predicted"/>
<organism evidence="1 2">
    <name type="scientific">Salix dunnii</name>
    <dbReference type="NCBI Taxonomy" id="1413687"/>
    <lineage>
        <taxon>Eukaryota</taxon>
        <taxon>Viridiplantae</taxon>
        <taxon>Streptophyta</taxon>
        <taxon>Embryophyta</taxon>
        <taxon>Tracheophyta</taxon>
        <taxon>Spermatophyta</taxon>
        <taxon>Magnoliopsida</taxon>
        <taxon>eudicotyledons</taxon>
        <taxon>Gunneridae</taxon>
        <taxon>Pentapetalae</taxon>
        <taxon>rosids</taxon>
        <taxon>fabids</taxon>
        <taxon>Malpighiales</taxon>
        <taxon>Salicaceae</taxon>
        <taxon>Saliceae</taxon>
        <taxon>Salix</taxon>
    </lineage>
</organism>
<gene>
    <name evidence="1" type="ORF">SADUNF_Sadunf04G0088400</name>
</gene>
<evidence type="ECO:0000313" key="2">
    <source>
        <dbReference type="Proteomes" id="UP000657918"/>
    </source>
</evidence>